<dbReference type="SUPFAM" id="SSF53448">
    <property type="entry name" value="Nucleotide-diphospho-sugar transferases"/>
    <property type="match status" value="1"/>
</dbReference>
<dbReference type="Proteomes" id="UP000646365">
    <property type="component" value="Unassembled WGS sequence"/>
</dbReference>
<evidence type="ECO:0000313" key="1">
    <source>
        <dbReference type="EMBL" id="GGE99235.1"/>
    </source>
</evidence>
<gene>
    <name evidence="1" type="ORF">GCM10011611_00980</name>
</gene>
<dbReference type="InterPro" id="IPR029044">
    <property type="entry name" value="Nucleotide-diphossugar_trans"/>
</dbReference>
<comment type="caution">
    <text evidence="1">The sequence shown here is derived from an EMBL/GenBank/DDBJ whole genome shotgun (WGS) entry which is preliminary data.</text>
</comment>
<name>A0A8J2YNI6_9PROT</name>
<dbReference type="Gene3D" id="3.90.550.10">
    <property type="entry name" value="Spore Coat Polysaccharide Biosynthesis Protein SpsA, Chain A"/>
    <property type="match status" value="1"/>
</dbReference>
<evidence type="ECO:0008006" key="3">
    <source>
        <dbReference type="Google" id="ProtNLM"/>
    </source>
</evidence>
<keyword evidence="2" id="KW-1185">Reference proteome</keyword>
<dbReference type="EMBL" id="BMJQ01000001">
    <property type="protein sequence ID" value="GGE99235.1"/>
    <property type="molecule type" value="Genomic_DNA"/>
</dbReference>
<proteinExistence type="predicted"/>
<dbReference type="AlphaFoldDB" id="A0A8J2YNI6"/>
<dbReference type="RefSeq" id="WP_189041312.1">
    <property type="nucleotide sequence ID" value="NZ_BMJQ01000001.1"/>
</dbReference>
<reference evidence="1" key="1">
    <citation type="journal article" date="2014" name="Int. J. Syst. Evol. Microbiol.">
        <title>Complete genome sequence of Corynebacterium casei LMG S-19264T (=DSM 44701T), isolated from a smear-ripened cheese.</title>
        <authorList>
            <consortium name="US DOE Joint Genome Institute (JGI-PGF)"/>
            <person name="Walter F."/>
            <person name="Albersmeier A."/>
            <person name="Kalinowski J."/>
            <person name="Ruckert C."/>
        </authorList>
    </citation>
    <scope>NUCLEOTIDE SEQUENCE</scope>
    <source>
        <strain evidence="1">CGMCC 1.15725</strain>
    </source>
</reference>
<sequence length="314" mass="34780">MPAKLQPSEQQPGKLLIVSSSDTKFFGLLKDMILSLERLARQPASRIPAYALGIVDLGLSDEDRAWLAERDAMIVAPRPHMGAGSLDRPLELAFLVRPFLPEYFPGYDIYCWIDSDVWLQNEDAVLGLVDGAAEAGMAIAHENERAYRFQRWLFLWTAKHFVLGYGPFRGAWLLTRPHLNAGMFAIRAGAPHWAAWARRYKAAIDKTGKITPHDQFALNQAIYQDRLPTRFLDASANWICDRGVPMWNDEAGAFCRPYAPYETISALHLAGPGKRTAYRIARTGGGSFTTMIRYGAAPVPAPAAEPAGLSVAAH</sequence>
<protein>
    <recommendedName>
        <fullName evidence="3">Glycosyl transferase</fullName>
    </recommendedName>
</protein>
<accession>A0A8J2YNI6</accession>
<evidence type="ECO:0000313" key="2">
    <source>
        <dbReference type="Proteomes" id="UP000646365"/>
    </source>
</evidence>
<reference evidence="1" key="2">
    <citation type="submission" date="2020-09" db="EMBL/GenBank/DDBJ databases">
        <authorList>
            <person name="Sun Q."/>
            <person name="Zhou Y."/>
        </authorList>
    </citation>
    <scope>NUCLEOTIDE SEQUENCE</scope>
    <source>
        <strain evidence="1">CGMCC 1.15725</strain>
    </source>
</reference>
<organism evidence="1 2">
    <name type="scientific">Aliidongia dinghuensis</name>
    <dbReference type="NCBI Taxonomy" id="1867774"/>
    <lineage>
        <taxon>Bacteria</taxon>
        <taxon>Pseudomonadati</taxon>
        <taxon>Pseudomonadota</taxon>
        <taxon>Alphaproteobacteria</taxon>
        <taxon>Rhodospirillales</taxon>
        <taxon>Dongiaceae</taxon>
        <taxon>Aliidongia</taxon>
    </lineage>
</organism>